<dbReference type="GO" id="GO:0005886">
    <property type="term" value="C:plasma membrane"/>
    <property type="evidence" value="ECO:0007669"/>
    <property type="project" value="UniProtKB-SubCell"/>
</dbReference>
<dbReference type="InParanoid" id="A0A1D2V9G7"/>
<evidence type="ECO:0000256" key="3">
    <source>
        <dbReference type="ARBA" id="ARBA00022475"/>
    </source>
</evidence>
<dbReference type="PROSITE" id="PS51420">
    <property type="entry name" value="RHO"/>
    <property type="match status" value="1"/>
</dbReference>
<dbReference type="SMART" id="SM00175">
    <property type="entry name" value="RAB"/>
    <property type="match status" value="1"/>
</dbReference>
<dbReference type="SMART" id="SM00173">
    <property type="entry name" value="RAS"/>
    <property type="match status" value="1"/>
</dbReference>
<keyword evidence="7" id="KW-0472">Membrane</keyword>
<evidence type="ECO:0000313" key="12">
    <source>
        <dbReference type="Proteomes" id="UP000095038"/>
    </source>
</evidence>
<keyword evidence="8" id="KW-0449">Lipoprotein</keyword>
<evidence type="ECO:0000256" key="7">
    <source>
        <dbReference type="ARBA" id="ARBA00023136"/>
    </source>
</evidence>
<evidence type="ECO:0000256" key="2">
    <source>
        <dbReference type="ARBA" id="ARBA00010142"/>
    </source>
</evidence>
<dbReference type="OrthoDB" id="25896at2759"/>
<dbReference type="RefSeq" id="XP_020044595.1">
    <property type="nucleotide sequence ID" value="XM_020194090.1"/>
</dbReference>
<evidence type="ECO:0000256" key="5">
    <source>
        <dbReference type="ARBA" id="ARBA00022741"/>
    </source>
</evidence>
<dbReference type="InterPro" id="IPR003578">
    <property type="entry name" value="Small_GTPase_Rho"/>
</dbReference>
<keyword evidence="5" id="KW-0547">Nucleotide-binding</keyword>
<dbReference type="AlphaFoldDB" id="A0A1D2V9G7"/>
<keyword evidence="9" id="KW-0636">Prenylation</keyword>
<dbReference type="Proteomes" id="UP000095038">
    <property type="component" value="Unassembled WGS sequence"/>
</dbReference>
<dbReference type="InterPro" id="IPR005225">
    <property type="entry name" value="Small_GTP-bd"/>
</dbReference>
<evidence type="ECO:0000256" key="6">
    <source>
        <dbReference type="ARBA" id="ARBA00023134"/>
    </source>
</evidence>
<protein>
    <recommendedName>
        <fullName evidence="10">GTP-binding protein RHO4</fullName>
    </recommendedName>
</protein>
<dbReference type="GO" id="GO:0007264">
    <property type="term" value="P:small GTPase-mediated signal transduction"/>
    <property type="evidence" value="ECO:0007669"/>
    <property type="project" value="InterPro"/>
</dbReference>
<dbReference type="PROSITE" id="PS51419">
    <property type="entry name" value="RAB"/>
    <property type="match status" value="1"/>
</dbReference>
<dbReference type="InterPro" id="IPR001806">
    <property type="entry name" value="Small_GTPase"/>
</dbReference>
<organism evidence="11 12">
    <name type="scientific">Ascoidea rubescens DSM 1968</name>
    <dbReference type="NCBI Taxonomy" id="1344418"/>
    <lineage>
        <taxon>Eukaryota</taxon>
        <taxon>Fungi</taxon>
        <taxon>Dikarya</taxon>
        <taxon>Ascomycota</taxon>
        <taxon>Saccharomycotina</taxon>
        <taxon>Saccharomycetes</taxon>
        <taxon>Ascoideaceae</taxon>
        <taxon>Ascoidea</taxon>
    </lineage>
</organism>
<evidence type="ECO:0000256" key="9">
    <source>
        <dbReference type="ARBA" id="ARBA00023289"/>
    </source>
</evidence>
<dbReference type="FunFam" id="3.40.50.300:FF:000983">
    <property type="entry name" value="Rho family GTPase"/>
    <property type="match status" value="1"/>
</dbReference>
<dbReference type="SMART" id="SM00174">
    <property type="entry name" value="RHO"/>
    <property type="match status" value="1"/>
</dbReference>
<dbReference type="GeneID" id="30967726"/>
<keyword evidence="12" id="KW-1185">Reference proteome</keyword>
<evidence type="ECO:0000313" key="11">
    <source>
        <dbReference type="EMBL" id="ODV58288.1"/>
    </source>
</evidence>
<comment type="similarity">
    <text evidence="2">Belongs to the small GTPase superfamily. Rho family.</text>
</comment>
<dbReference type="Pfam" id="PF00071">
    <property type="entry name" value="Ras"/>
    <property type="match status" value="1"/>
</dbReference>
<reference evidence="12" key="1">
    <citation type="submission" date="2016-05" db="EMBL/GenBank/DDBJ databases">
        <title>Comparative genomics of biotechnologically important yeasts.</title>
        <authorList>
            <consortium name="DOE Joint Genome Institute"/>
            <person name="Riley R."/>
            <person name="Haridas S."/>
            <person name="Wolfe K.H."/>
            <person name="Lopes M.R."/>
            <person name="Hittinger C.T."/>
            <person name="Goker M."/>
            <person name="Salamov A."/>
            <person name="Wisecaver J."/>
            <person name="Long T.M."/>
            <person name="Aerts A.L."/>
            <person name="Barry K."/>
            <person name="Choi C."/>
            <person name="Clum A."/>
            <person name="Coughlan A.Y."/>
            <person name="Deshpande S."/>
            <person name="Douglass A.P."/>
            <person name="Hanson S.J."/>
            <person name="Klenk H.-P."/>
            <person name="Labutti K."/>
            <person name="Lapidus A."/>
            <person name="Lindquist E."/>
            <person name="Lipzen A."/>
            <person name="Meier-Kolthoff J.P."/>
            <person name="Ohm R.A."/>
            <person name="Otillar R.P."/>
            <person name="Pangilinan J."/>
            <person name="Peng Y."/>
            <person name="Rokas A."/>
            <person name="Rosa C.A."/>
            <person name="Scheuner C."/>
            <person name="Sibirny A.A."/>
            <person name="Slot J.C."/>
            <person name="Stielow J.B."/>
            <person name="Sun H."/>
            <person name="Kurtzman C.P."/>
            <person name="Blackwell M."/>
            <person name="Grigoriev I.V."/>
            <person name="Jeffries T.W."/>
        </authorList>
    </citation>
    <scope>NUCLEOTIDE SEQUENCE [LARGE SCALE GENOMIC DNA]</scope>
    <source>
        <strain evidence="12">DSM 1968</strain>
    </source>
</reference>
<keyword evidence="4" id="KW-0488">Methylation</keyword>
<proteinExistence type="inferred from homology"/>
<dbReference type="STRING" id="1344418.A0A1D2V9G7"/>
<dbReference type="PROSITE" id="PS51421">
    <property type="entry name" value="RAS"/>
    <property type="match status" value="1"/>
</dbReference>
<dbReference type="PRINTS" id="PR00449">
    <property type="entry name" value="RASTRNSFRMNG"/>
</dbReference>
<gene>
    <name evidence="11" type="ORF">ASCRUDRAFT_77987</name>
</gene>
<evidence type="ECO:0000256" key="10">
    <source>
        <dbReference type="ARBA" id="ARBA00067969"/>
    </source>
</evidence>
<dbReference type="NCBIfam" id="TIGR00231">
    <property type="entry name" value="small_GTP"/>
    <property type="match status" value="1"/>
</dbReference>
<dbReference type="SUPFAM" id="SSF52540">
    <property type="entry name" value="P-loop containing nucleoside triphosphate hydrolases"/>
    <property type="match status" value="1"/>
</dbReference>
<name>A0A1D2V9G7_9ASCO</name>
<dbReference type="GO" id="GO:0005525">
    <property type="term" value="F:GTP binding"/>
    <property type="evidence" value="ECO:0007669"/>
    <property type="project" value="UniProtKB-KW"/>
</dbReference>
<dbReference type="Gene3D" id="3.40.50.300">
    <property type="entry name" value="P-loop containing nucleotide triphosphate hydrolases"/>
    <property type="match status" value="1"/>
</dbReference>
<dbReference type="PANTHER" id="PTHR24072">
    <property type="entry name" value="RHO FAMILY GTPASE"/>
    <property type="match status" value="1"/>
</dbReference>
<evidence type="ECO:0000256" key="1">
    <source>
        <dbReference type="ARBA" id="ARBA00004342"/>
    </source>
</evidence>
<dbReference type="GO" id="GO:0003924">
    <property type="term" value="F:GTPase activity"/>
    <property type="evidence" value="ECO:0007669"/>
    <property type="project" value="InterPro"/>
</dbReference>
<evidence type="ECO:0000256" key="4">
    <source>
        <dbReference type="ARBA" id="ARBA00022481"/>
    </source>
</evidence>
<accession>A0A1D2V9G7</accession>
<evidence type="ECO:0000256" key="8">
    <source>
        <dbReference type="ARBA" id="ARBA00023288"/>
    </source>
</evidence>
<keyword evidence="6" id="KW-0342">GTP-binding</keyword>
<sequence>MVKVLRKKIRKKLLVIGDSGCGKTSLLYRYTVGEFIGEFFPLCYENFVVEFQIKSTIVEMTLWDSVDTTEYDRMRALYYANCDIIMICYSVENHESLENVEKKWIPQIQNYYKKIPIVLMALKTDLRRDPAVLYKLNEQSLRVITRSEGRAVADKIGAYGYLECSARILDGVDEPFQYIAKVVYKTHEEPQDKKKCIIV</sequence>
<dbReference type="InterPro" id="IPR027417">
    <property type="entry name" value="P-loop_NTPase"/>
</dbReference>
<keyword evidence="3" id="KW-1003">Cell membrane</keyword>
<comment type="subcellular location">
    <subcellularLocation>
        <location evidence="1">Cell membrane</location>
        <topology evidence="1">Lipid-anchor</topology>
        <orientation evidence="1">Cytoplasmic side</orientation>
    </subcellularLocation>
</comment>
<dbReference type="EMBL" id="KV454493">
    <property type="protein sequence ID" value="ODV58288.1"/>
    <property type="molecule type" value="Genomic_DNA"/>
</dbReference>